<feature type="transmembrane region" description="Helical" evidence="6">
    <location>
        <begin position="372"/>
        <end position="399"/>
    </location>
</feature>
<evidence type="ECO:0000256" key="5">
    <source>
        <dbReference type="ARBA" id="ARBA00023136"/>
    </source>
</evidence>
<feature type="transmembrane region" description="Helical" evidence="6">
    <location>
        <begin position="174"/>
        <end position="195"/>
    </location>
</feature>
<keyword evidence="4 6" id="KW-1133">Transmembrane helix</keyword>
<dbReference type="InterPro" id="IPR047928">
    <property type="entry name" value="Perm_prefix_1"/>
</dbReference>
<dbReference type="GO" id="GO:0008360">
    <property type="term" value="P:regulation of cell shape"/>
    <property type="evidence" value="ECO:0007669"/>
    <property type="project" value="UniProtKB-KW"/>
</dbReference>
<dbReference type="EMBL" id="DWWK01000040">
    <property type="protein sequence ID" value="HJC38071.1"/>
    <property type="molecule type" value="Genomic_DNA"/>
</dbReference>
<feature type="transmembrane region" description="Helical" evidence="6">
    <location>
        <begin position="75"/>
        <end position="95"/>
    </location>
</feature>
<evidence type="ECO:0000256" key="4">
    <source>
        <dbReference type="ARBA" id="ARBA00022989"/>
    </source>
</evidence>
<evidence type="ECO:0000256" key="6">
    <source>
        <dbReference type="SAM" id="Phobius"/>
    </source>
</evidence>
<keyword evidence="3" id="KW-0133">Cell shape</keyword>
<organism evidence="7 8">
    <name type="scientific">Candidatus Mediterraneibacter faecigallinarum</name>
    <dbReference type="NCBI Taxonomy" id="2838669"/>
    <lineage>
        <taxon>Bacteria</taxon>
        <taxon>Bacillati</taxon>
        <taxon>Bacillota</taxon>
        <taxon>Clostridia</taxon>
        <taxon>Lachnospirales</taxon>
        <taxon>Lachnospiraceae</taxon>
        <taxon>Mediterraneibacter</taxon>
    </lineage>
</organism>
<feature type="transmembrane region" description="Helical" evidence="6">
    <location>
        <begin position="337"/>
        <end position="360"/>
    </location>
</feature>
<evidence type="ECO:0000256" key="1">
    <source>
        <dbReference type="ARBA" id="ARBA00004141"/>
    </source>
</evidence>
<comment type="subcellular location">
    <subcellularLocation>
        <location evidence="1">Membrane</location>
        <topology evidence="1">Multi-pass membrane protein</topology>
    </subcellularLocation>
</comment>
<feature type="transmembrane region" description="Helical" evidence="6">
    <location>
        <begin position="225"/>
        <end position="244"/>
    </location>
</feature>
<feature type="transmembrane region" description="Helical" evidence="6">
    <location>
        <begin position="202"/>
        <end position="219"/>
    </location>
</feature>
<dbReference type="Pfam" id="PF01098">
    <property type="entry name" value="FTSW_RODA_SPOVE"/>
    <property type="match status" value="1"/>
</dbReference>
<feature type="transmembrane region" description="Helical" evidence="6">
    <location>
        <begin position="143"/>
        <end position="162"/>
    </location>
</feature>
<evidence type="ECO:0000256" key="2">
    <source>
        <dbReference type="ARBA" id="ARBA00022692"/>
    </source>
</evidence>
<keyword evidence="5 6" id="KW-0472">Membrane</keyword>
<dbReference type="GO" id="GO:0005886">
    <property type="term" value="C:plasma membrane"/>
    <property type="evidence" value="ECO:0007669"/>
    <property type="project" value="TreeGrafter"/>
</dbReference>
<evidence type="ECO:0000313" key="8">
    <source>
        <dbReference type="Proteomes" id="UP000823894"/>
    </source>
</evidence>
<protein>
    <submittedName>
        <fullName evidence="7">FtsW/RodA/SpoVE family cell cycle protein</fullName>
    </submittedName>
</protein>
<dbReference type="NCBIfam" id="NF038403">
    <property type="entry name" value="perm_prefix_1"/>
    <property type="match status" value="1"/>
</dbReference>
<evidence type="ECO:0000313" key="7">
    <source>
        <dbReference type="EMBL" id="HJC38071.1"/>
    </source>
</evidence>
<dbReference type="GO" id="GO:0051301">
    <property type="term" value="P:cell division"/>
    <property type="evidence" value="ECO:0007669"/>
    <property type="project" value="InterPro"/>
</dbReference>
<accession>A0A9D2SXT3</accession>
<feature type="transmembrane region" description="Helical" evidence="6">
    <location>
        <begin position="405"/>
        <end position="427"/>
    </location>
</feature>
<dbReference type="InterPro" id="IPR001182">
    <property type="entry name" value="FtsW/RodA"/>
</dbReference>
<evidence type="ECO:0000256" key="3">
    <source>
        <dbReference type="ARBA" id="ARBA00022960"/>
    </source>
</evidence>
<comment type="caution">
    <text evidence="7">The sequence shown here is derived from an EMBL/GenBank/DDBJ whole genome shotgun (WGS) entry which is preliminary data.</text>
</comment>
<name>A0A9D2SXT3_9FIRM</name>
<gene>
    <name evidence="7" type="ORF">H9757_03245</name>
</gene>
<dbReference type="AlphaFoldDB" id="A0A9D2SXT3"/>
<dbReference type="Proteomes" id="UP000823894">
    <property type="component" value="Unassembled WGS sequence"/>
</dbReference>
<reference evidence="7" key="2">
    <citation type="submission" date="2021-04" db="EMBL/GenBank/DDBJ databases">
        <authorList>
            <person name="Gilroy R."/>
        </authorList>
    </citation>
    <scope>NUCLEOTIDE SEQUENCE</scope>
    <source>
        <strain evidence="7">ChiGjej1B1-1692</strain>
    </source>
</reference>
<dbReference type="PANTHER" id="PTHR30474:SF1">
    <property type="entry name" value="PEPTIDOGLYCAN GLYCOSYLTRANSFERASE MRDB"/>
    <property type="match status" value="1"/>
</dbReference>
<dbReference type="PANTHER" id="PTHR30474">
    <property type="entry name" value="CELL CYCLE PROTEIN"/>
    <property type="match status" value="1"/>
</dbReference>
<reference evidence="7" key="1">
    <citation type="journal article" date="2021" name="PeerJ">
        <title>Extensive microbial diversity within the chicken gut microbiome revealed by metagenomics and culture.</title>
        <authorList>
            <person name="Gilroy R."/>
            <person name="Ravi A."/>
            <person name="Getino M."/>
            <person name="Pursley I."/>
            <person name="Horton D.L."/>
            <person name="Alikhan N.F."/>
            <person name="Baker D."/>
            <person name="Gharbi K."/>
            <person name="Hall N."/>
            <person name="Watson M."/>
            <person name="Adriaenssens E.M."/>
            <person name="Foster-Nyarko E."/>
            <person name="Jarju S."/>
            <person name="Secka A."/>
            <person name="Antonio M."/>
            <person name="Oren A."/>
            <person name="Chaudhuri R.R."/>
            <person name="La Ragione R."/>
            <person name="Hildebrand F."/>
            <person name="Pallen M.J."/>
        </authorList>
    </citation>
    <scope>NUCLEOTIDE SEQUENCE</scope>
    <source>
        <strain evidence="7">ChiGjej1B1-1692</strain>
    </source>
</reference>
<feature type="transmembrane region" description="Helical" evidence="6">
    <location>
        <begin position="115"/>
        <end position="131"/>
    </location>
</feature>
<sequence length="447" mass="48894">MRAEEYLTILTEQIRCRMARGAVREEFLCHIEDQKAAFLSEGMEQAEAEEAAVREMGNPVETGNELDRIHRPKMAWGMIALIAVLSIVGYLVQYLLQEKWIAAGGEGGAGPSGSIPYMIAGLAVMIGVCFADYTRIAVRARELLILMFLFFAVGPIFFSVSVNGSMNWIEIPLAGTFTLSYVQFLTVPLYAAVLYRYRGQGYRALLKAVLWMLPSVLIAAGRPNIVFAGVLMLTCLVVLAAAVWKRWFRVARKPVLAGIAVLAAGAPAAAAVFVWFFSSGYQRERLRYVLDPAGTGPGYAASAVRDLVSGSRMIGEGGAGNIARFPNMVEFVLSGVAASYGILAAALIVGLILFLFIRFMRISFRQRNQLGMLMGTGCCAVFLLEMLIYIAVNLGAAYLDSYCPFLTSSGTGMLVTYIMLGLLLSIYRYQNTAPERKLSAKLFRTSE</sequence>
<dbReference type="GO" id="GO:0032153">
    <property type="term" value="C:cell division site"/>
    <property type="evidence" value="ECO:0007669"/>
    <property type="project" value="TreeGrafter"/>
</dbReference>
<proteinExistence type="predicted"/>
<dbReference type="GO" id="GO:0015648">
    <property type="term" value="F:lipid-linked peptidoglycan transporter activity"/>
    <property type="evidence" value="ECO:0007669"/>
    <property type="project" value="TreeGrafter"/>
</dbReference>
<keyword evidence="2 6" id="KW-0812">Transmembrane</keyword>
<feature type="transmembrane region" description="Helical" evidence="6">
    <location>
        <begin position="256"/>
        <end position="277"/>
    </location>
</feature>